<feature type="domain" description="SMP-30/Gluconolactonase/LRE-like region" evidence="4">
    <location>
        <begin position="14"/>
        <end position="255"/>
    </location>
</feature>
<feature type="binding site" evidence="3">
    <location>
        <position position="119"/>
    </location>
    <ligand>
        <name>substrate</name>
    </ligand>
</feature>
<feature type="binding site" evidence="3">
    <location>
        <position position="101"/>
    </location>
    <ligand>
        <name>substrate</name>
    </ligand>
</feature>
<dbReference type="Gene3D" id="2.120.10.30">
    <property type="entry name" value="TolB, C-terminal domain"/>
    <property type="match status" value="1"/>
</dbReference>
<feature type="binding site" evidence="3">
    <location>
        <position position="196"/>
    </location>
    <ligand>
        <name>a divalent metal cation</name>
        <dbReference type="ChEBI" id="CHEBI:60240"/>
    </ligand>
</feature>
<dbReference type="SUPFAM" id="SSF63829">
    <property type="entry name" value="Calcium-dependent phosphotriesterase"/>
    <property type="match status" value="1"/>
</dbReference>
<proteinExistence type="inferred from homology"/>
<dbReference type="GO" id="GO:0005509">
    <property type="term" value="F:calcium ion binding"/>
    <property type="evidence" value="ECO:0007669"/>
    <property type="project" value="TreeGrafter"/>
</dbReference>
<evidence type="ECO:0000259" key="4">
    <source>
        <dbReference type="Pfam" id="PF08450"/>
    </source>
</evidence>
<dbReference type="Pfam" id="PF08450">
    <property type="entry name" value="SGL"/>
    <property type="match status" value="1"/>
</dbReference>
<dbReference type="GO" id="GO:0004341">
    <property type="term" value="F:gluconolactonase activity"/>
    <property type="evidence" value="ECO:0007669"/>
    <property type="project" value="TreeGrafter"/>
</dbReference>
<dbReference type="Proteomes" id="UP000274661">
    <property type="component" value="Unassembled WGS sequence"/>
</dbReference>
<evidence type="ECO:0000313" key="5">
    <source>
        <dbReference type="EMBL" id="RST31646.1"/>
    </source>
</evidence>
<dbReference type="EMBL" id="RWJF01000001">
    <property type="protein sequence ID" value="RST31646.1"/>
    <property type="molecule type" value="Genomic_DNA"/>
</dbReference>
<reference evidence="5 6" key="1">
    <citation type="submission" date="2018-12" db="EMBL/GenBank/DDBJ databases">
        <title>Sphingomonas sp. HMF7854 Genome sequencing and assembly.</title>
        <authorList>
            <person name="Cha I."/>
            <person name="Kang H."/>
            <person name="Kim H."/>
            <person name="Kang J."/>
            <person name="Joh K."/>
        </authorList>
    </citation>
    <scope>NUCLEOTIDE SEQUENCE [LARGE SCALE GENOMIC DNA]</scope>
    <source>
        <strain evidence="5 6">HMF7854</strain>
    </source>
</reference>
<dbReference type="PRINTS" id="PR01790">
    <property type="entry name" value="SMP30FAMILY"/>
</dbReference>
<dbReference type="InterPro" id="IPR013658">
    <property type="entry name" value="SGL"/>
</dbReference>
<accession>A0A429VCM8</accession>
<comment type="caution">
    <text evidence="5">The sequence shown here is derived from an EMBL/GenBank/DDBJ whole genome shotgun (WGS) entry which is preliminary data.</text>
</comment>
<dbReference type="InterPro" id="IPR005511">
    <property type="entry name" value="SMP-30"/>
</dbReference>
<organism evidence="5 6">
    <name type="scientific">Sphingomonas ginkgonis</name>
    <dbReference type="NCBI Taxonomy" id="2315330"/>
    <lineage>
        <taxon>Bacteria</taxon>
        <taxon>Pseudomonadati</taxon>
        <taxon>Pseudomonadota</taxon>
        <taxon>Alphaproteobacteria</taxon>
        <taxon>Sphingomonadales</taxon>
        <taxon>Sphingomonadaceae</taxon>
        <taxon>Sphingomonas</taxon>
    </lineage>
</organism>
<sequence length="289" mass="31480">MDQPICVWPVAATLGEGPVWVERDQALWFVDIKQQKIHRYDPADGGRRSWDSPEQVGFVLPADDGAFVAGLQSGLHRFDPAEGSFERLCRVDEDLRGHRLNDGVVDPSGRLWFGTMDDDESGPTGRYYSYFRGELVRQPIGGFTVTNGPAFSPDGRLIYFTDTHADRIWRAPVDRDGKLGEPEPFVEIGAGNGHPDGPSVDSQGFVWTAQFGGARALRYSPDGELVGMVAFSVPNVTKVAFGGADRSTGYATTARLFMSDEQVADRPQAGALFAFALEVPGLPCPLVSL</sequence>
<comment type="cofactor">
    <cofactor evidence="3">
        <name>Zn(2+)</name>
        <dbReference type="ChEBI" id="CHEBI:29105"/>
    </cofactor>
    <text evidence="3">Binds 1 divalent metal cation per subunit.</text>
</comment>
<evidence type="ECO:0000256" key="3">
    <source>
        <dbReference type="PIRSR" id="PIRSR605511-2"/>
    </source>
</evidence>
<dbReference type="PANTHER" id="PTHR10907">
    <property type="entry name" value="REGUCALCIN"/>
    <property type="match status" value="1"/>
</dbReference>
<keyword evidence="3" id="KW-0862">Zinc</keyword>
<dbReference type="InterPro" id="IPR011042">
    <property type="entry name" value="6-blade_b-propeller_TolB-like"/>
</dbReference>
<dbReference type="GO" id="GO:0019853">
    <property type="term" value="P:L-ascorbic acid biosynthetic process"/>
    <property type="evidence" value="ECO:0007669"/>
    <property type="project" value="TreeGrafter"/>
</dbReference>
<name>A0A429VCM8_9SPHN</name>
<feature type="binding site" evidence="3">
    <location>
        <position position="147"/>
    </location>
    <ligand>
        <name>a divalent metal cation</name>
        <dbReference type="ChEBI" id="CHEBI:60240"/>
    </ligand>
</feature>
<dbReference type="PANTHER" id="PTHR10907:SF47">
    <property type="entry name" value="REGUCALCIN"/>
    <property type="match status" value="1"/>
</dbReference>
<keyword evidence="6" id="KW-1185">Reference proteome</keyword>
<gene>
    <name evidence="5" type="ORF">HMF7854_12985</name>
</gene>
<feature type="active site" description="Proton donor/acceptor" evidence="2">
    <location>
        <position position="196"/>
    </location>
</feature>
<evidence type="ECO:0000313" key="6">
    <source>
        <dbReference type="Proteomes" id="UP000274661"/>
    </source>
</evidence>
<dbReference type="AlphaFoldDB" id="A0A429VCM8"/>
<comment type="similarity">
    <text evidence="1">Belongs to the SMP-30/CGR1 family.</text>
</comment>
<feature type="binding site" evidence="3">
    <location>
        <position position="16"/>
    </location>
    <ligand>
        <name>a divalent metal cation</name>
        <dbReference type="ChEBI" id="CHEBI:60240"/>
    </ligand>
</feature>
<dbReference type="OrthoDB" id="2633250at2"/>
<keyword evidence="3" id="KW-0479">Metal-binding</keyword>
<protein>
    <submittedName>
        <fullName evidence="5">SMP-30/gluconolactonase/LRE family protein</fullName>
    </submittedName>
</protein>
<feature type="binding site" evidence="3">
    <location>
        <position position="99"/>
    </location>
    <ligand>
        <name>substrate</name>
    </ligand>
</feature>
<evidence type="ECO:0000256" key="1">
    <source>
        <dbReference type="ARBA" id="ARBA00008853"/>
    </source>
</evidence>
<evidence type="ECO:0000256" key="2">
    <source>
        <dbReference type="PIRSR" id="PIRSR605511-1"/>
    </source>
</evidence>
<dbReference type="RefSeq" id="WP_126719565.1">
    <property type="nucleotide sequence ID" value="NZ_RWJF01000001.1"/>
</dbReference>